<dbReference type="InterPro" id="IPR029052">
    <property type="entry name" value="Metallo-depent_PP-like"/>
</dbReference>
<feature type="domain" description="5'-Nucleotidase C-terminal" evidence="1">
    <location>
        <begin position="408"/>
        <end position="535"/>
    </location>
</feature>
<dbReference type="GO" id="GO:0009166">
    <property type="term" value="P:nucleotide catabolic process"/>
    <property type="evidence" value="ECO:0007669"/>
    <property type="project" value="InterPro"/>
</dbReference>
<proteinExistence type="predicted"/>
<dbReference type="InterPro" id="IPR041829">
    <property type="entry name" value="SoxB_N"/>
</dbReference>
<sequence length="582" mass="64081">MNISRREFLQMLAVASASGISLSACDSDMPATSTNGVASSPKPLTPYEMLPYGNVSLMHYTDCHAQLQPIYFREPNINLGIGNMRGHPPHLVGNNFLAYYGIKPGSREAHAFTYLDFTEAAKKFGKVGGFSHFATLLKKVRAQRPGALLLDGGDTWQGSGTAYWTNAQDMVDAQKLLGVDVMTAHWEMTYGADRVTEIIENDFKGQIDFVAQNIFNNEWEEPVFKPYVIKEINGVPTAIIGQAFPYTPIANPRYMIPDWSFGIRDERMQKMVNQARGEGAKVVIVLSHNGMDVDLKMAGRVTGIDAIMGGHTHDAIPRPVIVDNAGGKTLVTNAGSNGKFLAVLDLDVRNGKVQGYRYHLMPIFSNLLEADAEMEAYINKVRQPYEAKLAEELAVTDELLYRRGNFNGTFDQLICDALMDVQGAEISLSPGFRWGVSVLPGEAITFEHVMTQTAITYPTVTLNNTTGARLKEILEDVADNLFNKDPYYQQGGDMVRVGGLKYSIDPNAGMGSRISDMELDGKPISASKEYSVAGWASVGQPLEGRPIWDVVSEYLRDQKTISHMELNQPLIKGVKGNPGYEA</sequence>
<dbReference type="InterPro" id="IPR008334">
    <property type="entry name" value="5'-Nucleotdase_C"/>
</dbReference>
<dbReference type="Gene3D" id="3.60.21.10">
    <property type="match status" value="1"/>
</dbReference>
<dbReference type="InterPro" id="IPR006311">
    <property type="entry name" value="TAT_signal"/>
</dbReference>
<dbReference type="AlphaFoldDB" id="A0A3B0Z5T0"/>
<evidence type="ECO:0000313" key="2">
    <source>
        <dbReference type="EMBL" id="VAW82922.1"/>
    </source>
</evidence>
<dbReference type="SUPFAM" id="SSF56300">
    <property type="entry name" value="Metallo-dependent phosphatases"/>
    <property type="match status" value="1"/>
</dbReference>
<dbReference type="Pfam" id="PF02872">
    <property type="entry name" value="5_nucleotid_C"/>
    <property type="match status" value="1"/>
</dbReference>
<dbReference type="PROSITE" id="PS51318">
    <property type="entry name" value="TAT"/>
    <property type="match status" value="1"/>
</dbReference>
<dbReference type="PANTHER" id="PTHR11575">
    <property type="entry name" value="5'-NUCLEOTIDASE-RELATED"/>
    <property type="match status" value="1"/>
</dbReference>
<dbReference type="EMBL" id="UOFM01000496">
    <property type="protein sequence ID" value="VAW82922.1"/>
    <property type="molecule type" value="Genomic_DNA"/>
</dbReference>
<dbReference type="NCBIfam" id="TIGR04486">
    <property type="entry name" value="thiosulf_SoxB"/>
    <property type="match status" value="1"/>
</dbReference>
<dbReference type="SUPFAM" id="SSF55816">
    <property type="entry name" value="5'-nucleotidase (syn. UDP-sugar hydrolase), C-terminal domain"/>
    <property type="match status" value="1"/>
</dbReference>
<dbReference type="InterPro" id="IPR036907">
    <property type="entry name" value="5'-Nucleotdase_C_sf"/>
</dbReference>
<name>A0A3B0Z5T0_9ZZZZ</name>
<dbReference type="PROSITE" id="PS51257">
    <property type="entry name" value="PROKAR_LIPOPROTEIN"/>
    <property type="match status" value="1"/>
</dbReference>
<reference evidence="2" key="1">
    <citation type="submission" date="2018-06" db="EMBL/GenBank/DDBJ databases">
        <authorList>
            <person name="Zhirakovskaya E."/>
        </authorList>
    </citation>
    <scope>NUCLEOTIDE SEQUENCE</scope>
</reference>
<dbReference type="CDD" id="cd07411">
    <property type="entry name" value="MPP_SoxB_N"/>
    <property type="match status" value="1"/>
</dbReference>
<organism evidence="2">
    <name type="scientific">hydrothermal vent metagenome</name>
    <dbReference type="NCBI Taxonomy" id="652676"/>
    <lineage>
        <taxon>unclassified sequences</taxon>
        <taxon>metagenomes</taxon>
        <taxon>ecological metagenomes</taxon>
    </lineage>
</organism>
<accession>A0A3B0Z5T0</accession>
<dbReference type="PRINTS" id="PR01607">
    <property type="entry name" value="APYRASEFAMLY"/>
</dbReference>
<dbReference type="GO" id="GO:0016787">
    <property type="term" value="F:hydrolase activity"/>
    <property type="evidence" value="ECO:0007669"/>
    <property type="project" value="InterPro"/>
</dbReference>
<evidence type="ECO:0000259" key="1">
    <source>
        <dbReference type="Pfam" id="PF02872"/>
    </source>
</evidence>
<dbReference type="InterPro" id="IPR030998">
    <property type="entry name" value="Thiosulf_SoxB"/>
</dbReference>
<gene>
    <name evidence="2" type="ORF">MNBD_GAMMA14-2604</name>
</gene>
<protein>
    <submittedName>
        <fullName evidence="2">Sulfur oxidation protein SoxB</fullName>
    </submittedName>
</protein>
<dbReference type="Gene3D" id="6.10.140.570">
    <property type="match status" value="1"/>
</dbReference>
<dbReference type="PANTHER" id="PTHR11575:SF42">
    <property type="entry name" value="SULFUR OXIDATION PROTEIN SOXB"/>
    <property type="match status" value="1"/>
</dbReference>
<dbReference type="InterPro" id="IPR006179">
    <property type="entry name" value="5_nucleotidase/apyrase"/>
</dbReference>
<dbReference type="GO" id="GO:0030288">
    <property type="term" value="C:outer membrane-bounded periplasmic space"/>
    <property type="evidence" value="ECO:0007669"/>
    <property type="project" value="TreeGrafter"/>
</dbReference>
<dbReference type="Gene3D" id="3.90.780.10">
    <property type="entry name" value="5'-Nucleotidase, C-terminal domain"/>
    <property type="match status" value="1"/>
</dbReference>